<proteinExistence type="inferred from homology"/>
<evidence type="ECO:0000313" key="4">
    <source>
        <dbReference type="Proteomes" id="UP000502035"/>
    </source>
</evidence>
<name>A0A6G7YDE2_9ACTN</name>
<dbReference type="InterPro" id="IPR036526">
    <property type="entry name" value="C-N_Hydrolase_sf"/>
</dbReference>
<dbReference type="InterPro" id="IPR003010">
    <property type="entry name" value="C-N_Hydrolase"/>
</dbReference>
<dbReference type="InterPro" id="IPR001110">
    <property type="entry name" value="UPF0012_CS"/>
</dbReference>
<dbReference type="Gene3D" id="3.60.110.10">
    <property type="entry name" value="Carbon-nitrogen hydrolase"/>
    <property type="match status" value="1"/>
</dbReference>
<sequence length="276" mass="29866">MRPILPASGAGWQAGTVSDANSDDLRVRLVQWASDLDPTVNRARLRDLEGGSGTDLVVLPEAFARDFGPVQDGLGRFAEPIDGPFAASVEALAEEVGATVVAGMFEQSPDAERPFNTLVVRGGVRASYRKIHLYDSFGHRESDRLLGGALHPVLVEVDGFRLGLMTCYDLRFPELARALVAEGAEVLVVPAAWVAGERKIDHWRTLVRARAIENTVFVVAVGQPAPRYCGHSMVVDPLGDVLVEGGDDEAVLDAVLDREVLTRARHTNPSLANRRL</sequence>
<dbReference type="Pfam" id="PF00795">
    <property type="entry name" value="CN_hydrolase"/>
    <property type="match status" value="1"/>
</dbReference>
<dbReference type="AlphaFoldDB" id="A0A6G7YDE2"/>
<keyword evidence="3" id="KW-0378">Hydrolase</keyword>
<dbReference type="CDD" id="cd07581">
    <property type="entry name" value="nitrilase_3"/>
    <property type="match status" value="1"/>
</dbReference>
<dbReference type="Proteomes" id="UP000502035">
    <property type="component" value="Chromosome"/>
</dbReference>
<accession>A0A6G7YDE2</accession>
<dbReference type="GO" id="GO:0016787">
    <property type="term" value="F:hydrolase activity"/>
    <property type="evidence" value="ECO:0007669"/>
    <property type="project" value="UniProtKB-KW"/>
</dbReference>
<dbReference type="EMBL" id="CP049866">
    <property type="protein sequence ID" value="QIK74813.1"/>
    <property type="molecule type" value="Genomic_DNA"/>
</dbReference>
<dbReference type="KEGG" id="npi:G7071_04595"/>
<feature type="domain" description="CN hydrolase" evidence="2">
    <location>
        <begin position="25"/>
        <end position="258"/>
    </location>
</feature>
<dbReference type="PANTHER" id="PTHR23088:SF27">
    <property type="entry name" value="DEAMINATED GLUTATHIONE AMIDASE"/>
    <property type="match status" value="1"/>
</dbReference>
<comment type="similarity">
    <text evidence="1">Belongs to the carbon-nitrogen hydrolase superfamily. NIT1/NIT2 family.</text>
</comment>
<gene>
    <name evidence="3" type="ORF">G7071_04595</name>
</gene>
<organism evidence="3 4">
    <name type="scientific">Nocardioides piscis</name>
    <dbReference type="NCBI Taxonomy" id="2714938"/>
    <lineage>
        <taxon>Bacteria</taxon>
        <taxon>Bacillati</taxon>
        <taxon>Actinomycetota</taxon>
        <taxon>Actinomycetes</taxon>
        <taxon>Propionibacteriales</taxon>
        <taxon>Nocardioidaceae</taxon>
        <taxon>Nocardioides</taxon>
    </lineage>
</organism>
<evidence type="ECO:0000259" key="2">
    <source>
        <dbReference type="PROSITE" id="PS50263"/>
    </source>
</evidence>
<evidence type="ECO:0000313" key="3">
    <source>
        <dbReference type="EMBL" id="QIK74813.1"/>
    </source>
</evidence>
<dbReference type="PANTHER" id="PTHR23088">
    <property type="entry name" value="NITRILASE-RELATED"/>
    <property type="match status" value="1"/>
</dbReference>
<dbReference type="SUPFAM" id="SSF56317">
    <property type="entry name" value="Carbon-nitrogen hydrolase"/>
    <property type="match status" value="1"/>
</dbReference>
<reference evidence="3 4" key="1">
    <citation type="submission" date="2020-03" db="EMBL/GenBank/DDBJ databases">
        <title>Nocardioides sp. nov., isolated from fish.</title>
        <authorList>
            <person name="Hyun D.-W."/>
            <person name="Bae J.-W."/>
        </authorList>
    </citation>
    <scope>NUCLEOTIDE SEQUENCE [LARGE SCALE GENOMIC DNA]</scope>
    <source>
        <strain evidence="3 4">HDW12A</strain>
    </source>
</reference>
<dbReference type="PROSITE" id="PS50263">
    <property type="entry name" value="CN_HYDROLASE"/>
    <property type="match status" value="1"/>
</dbReference>
<protein>
    <submittedName>
        <fullName evidence="3">Carbon-nitrogen hydrolase family protein</fullName>
    </submittedName>
</protein>
<evidence type="ECO:0000256" key="1">
    <source>
        <dbReference type="ARBA" id="ARBA00010613"/>
    </source>
</evidence>
<keyword evidence="4" id="KW-1185">Reference proteome</keyword>
<dbReference type="PROSITE" id="PS01227">
    <property type="entry name" value="UPF0012"/>
    <property type="match status" value="1"/>
</dbReference>